<comment type="caution">
    <text evidence="2">The sequence shown here is derived from an EMBL/GenBank/DDBJ whole genome shotgun (WGS) entry which is preliminary data.</text>
</comment>
<evidence type="ECO:0000256" key="1">
    <source>
        <dbReference type="SAM" id="MobiDB-lite"/>
    </source>
</evidence>
<feature type="region of interest" description="Disordered" evidence="1">
    <location>
        <begin position="50"/>
        <end position="73"/>
    </location>
</feature>
<name>A0A409WUR9_PSICY</name>
<gene>
    <name evidence="2" type="ORF">CVT25_008423</name>
</gene>
<protein>
    <submittedName>
        <fullName evidence="2">Uncharacterized protein</fullName>
    </submittedName>
</protein>
<proteinExistence type="predicted"/>
<evidence type="ECO:0000313" key="2">
    <source>
        <dbReference type="EMBL" id="PPQ82273.1"/>
    </source>
</evidence>
<dbReference type="AlphaFoldDB" id="A0A409WUR9"/>
<accession>A0A409WUR9</accession>
<organism evidence="2 3">
    <name type="scientific">Psilocybe cyanescens</name>
    <dbReference type="NCBI Taxonomy" id="93625"/>
    <lineage>
        <taxon>Eukaryota</taxon>
        <taxon>Fungi</taxon>
        <taxon>Dikarya</taxon>
        <taxon>Basidiomycota</taxon>
        <taxon>Agaricomycotina</taxon>
        <taxon>Agaricomycetes</taxon>
        <taxon>Agaricomycetidae</taxon>
        <taxon>Agaricales</taxon>
        <taxon>Agaricineae</taxon>
        <taxon>Strophariaceae</taxon>
        <taxon>Psilocybe</taxon>
    </lineage>
</organism>
<dbReference type="Proteomes" id="UP000283269">
    <property type="component" value="Unassembled WGS sequence"/>
</dbReference>
<dbReference type="EMBL" id="NHYD01003154">
    <property type="protein sequence ID" value="PPQ82273.1"/>
    <property type="molecule type" value="Genomic_DNA"/>
</dbReference>
<reference evidence="2 3" key="1">
    <citation type="journal article" date="2018" name="Evol. Lett.">
        <title>Horizontal gene cluster transfer increased hallucinogenic mushroom diversity.</title>
        <authorList>
            <person name="Reynolds H.T."/>
            <person name="Vijayakumar V."/>
            <person name="Gluck-Thaler E."/>
            <person name="Korotkin H.B."/>
            <person name="Matheny P.B."/>
            <person name="Slot J.C."/>
        </authorList>
    </citation>
    <scope>NUCLEOTIDE SEQUENCE [LARGE SCALE GENOMIC DNA]</scope>
    <source>
        <strain evidence="2 3">2631</strain>
    </source>
</reference>
<keyword evidence="3" id="KW-1185">Reference proteome</keyword>
<evidence type="ECO:0000313" key="3">
    <source>
        <dbReference type="Proteomes" id="UP000283269"/>
    </source>
</evidence>
<sequence length="73" mass="8042">MSLDLTAGMEVVSRSVVVQEGDVGVRSGFRRRELKGISVRALGVAKETRHNATRVAGEKEGENEIEHQHDLDK</sequence>
<dbReference type="InParanoid" id="A0A409WUR9"/>